<feature type="transmembrane region" description="Helical" evidence="6">
    <location>
        <begin position="12"/>
        <end position="32"/>
    </location>
</feature>
<accession>A0A9D6YV54</accession>
<feature type="transmembrane region" description="Helical" evidence="6">
    <location>
        <begin position="77"/>
        <end position="95"/>
    </location>
</feature>
<protein>
    <submittedName>
        <fullName evidence="7">FtsW/RodA/SpoVE family cell cycle protein</fullName>
    </submittedName>
</protein>
<proteinExistence type="predicted"/>
<dbReference type="PANTHER" id="PTHR30474">
    <property type="entry name" value="CELL CYCLE PROTEIN"/>
    <property type="match status" value="1"/>
</dbReference>
<evidence type="ECO:0000256" key="2">
    <source>
        <dbReference type="ARBA" id="ARBA00022692"/>
    </source>
</evidence>
<feature type="transmembrane region" description="Helical" evidence="6">
    <location>
        <begin position="107"/>
        <end position="131"/>
    </location>
</feature>
<dbReference type="InterPro" id="IPR001182">
    <property type="entry name" value="FtsW/RodA"/>
</dbReference>
<dbReference type="EMBL" id="JACRKR010000079">
    <property type="protein sequence ID" value="MBI5078694.1"/>
    <property type="molecule type" value="Genomic_DNA"/>
</dbReference>
<feature type="transmembrane region" description="Helical" evidence="6">
    <location>
        <begin position="52"/>
        <end position="70"/>
    </location>
</feature>
<evidence type="ECO:0000313" key="8">
    <source>
        <dbReference type="Proteomes" id="UP000808761"/>
    </source>
</evidence>
<dbReference type="PANTHER" id="PTHR30474:SF1">
    <property type="entry name" value="PEPTIDOGLYCAN GLYCOSYLTRANSFERASE MRDB"/>
    <property type="match status" value="1"/>
</dbReference>
<dbReference type="GO" id="GO:0032153">
    <property type="term" value="C:cell division site"/>
    <property type="evidence" value="ECO:0007669"/>
    <property type="project" value="TreeGrafter"/>
</dbReference>
<dbReference type="AlphaFoldDB" id="A0A9D6YV54"/>
<reference evidence="7" key="1">
    <citation type="submission" date="2020-07" db="EMBL/GenBank/DDBJ databases">
        <title>Huge and variable diversity of episymbiotic CPR bacteria and DPANN archaea in groundwater ecosystems.</title>
        <authorList>
            <person name="He C.Y."/>
            <person name="Keren R."/>
            <person name="Whittaker M."/>
            <person name="Farag I.F."/>
            <person name="Doudna J."/>
            <person name="Cate J.H.D."/>
            <person name="Banfield J.F."/>
        </authorList>
    </citation>
    <scope>NUCLEOTIDE SEQUENCE</scope>
    <source>
        <strain evidence="7">NC_groundwater_1860_Pr3_B-0.1um_51_7</strain>
    </source>
</reference>
<keyword evidence="2 6" id="KW-0812">Transmembrane</keyword>
<sequence>MINFRMLKLSDPLVWVCVGSLVLIGFFAIFSATYGLQVRAGADPFVFVKRQLFSLLIAVAGMLVFTYLDYKNLKKAAPFIYGAILLLLAVVLYTGSSAQGAQRWFQVGFFSFQPSEVSKLVIIIALAVFIGERKTVNSLPEAFCLLLLVGAPFGLIFKQPDLGTAMVFLAILFGMLAAGAASPRLL</sequence>
<dbReference type="GO" id="GO:0005886">
    <property type="term" value="C:plasma membrane"/>
    <property type="evidence" value="ECO:0007669"/>
    <property type="project" value="TreeGrafter"/>
</dbReference>
<gene>
    <name evidence="7" type="ORF">HZB08_01560</name>
</gene>
<evidence type="ECO:0000256" key="4">
    <source>
        <dbReference type="ARBA" id="ARBA00022989"/>
    </source>
</evidence>
<evidence type="ECO:0000313" key="7">
    <source>
        <dbReference type="EMBL" id="MBI5078694.1"/>
    </source>
</evidence>
<evidence type="ECO:0000256" key="6">
    <source>
        <dbReference type="SAM" id="Phobius"/>
    </source>
</evidence>
<keyword evidence="5 6" id="KW-0472">Membrane</keyword>
<evidence type="ECO:0000256" key="1">
    <source>
        <dbReference type="ARBA" id="ARBA00004141"/>
    </source>
</evidence>
<feature type="transmembrane region" description="Helical" evidence="6">
    <location>
        <begin position="138"/>
        <end position="157"/>
    </location>
</feature>
<feature type="non-terminal residue" evidence="7">
    <location>
        <position position="186"/>
    </location>
</feature>
<evidence type="ECO:0000256" key="5">
    <source>
        <dbReference type="ARBA" id="ARBA00023136"/>
    </source>
</evidence>
<keyword evidence="4 6" id="KW-1133">Transmembrane helix</keyword>
<comment type="subcellular location">
    <subcellularLocation>
        <location evidence="1">Membrane</location>
        <topology evidence="1">Multi-pass membrane protein</topology>
    </subcellularLocation>
</comment>
<dbReference type="GO" id="GO:0008360">
    <property type="term" value="P:regulation of cell shape"/>
    <property type="evidence" value="ECO:0007669"/>
    <property type="project" value="UniProtKB-KW"/>
</dbReference>
<dbReference type="GO" id="GO:0051301">
    <property type="term" value="P:cell division"/>
    <property type="evidence" value="ECO:0007669"/>
    <property type="project" value="InterPro"/>
</dbReference>
<feature type="transmembrane region" description="Helical" evidence="6">
    <location>
        <begin position="163"/>
        <end position="181"/>
    </location>
</feature>
<keyword evidence="3" id="KW-0133">Cell shape</keyword>
<dbReference type="GO" id="GO:0015648">
    <property type="term" value="F:lipid-linked peptidoglycan transporter activity"/>
    <property type="evidence" value="ECO:0007669"/>
    <property type="project" value="TreeGrafter"/>
</dbReference>
<organism evidence="7 8">
    <name type="scientific">Candidatus Saganbacteria bacterium</name>
    <dbReference type="NCBI Taxonomy" id="2575572"/>
    <lineage>
        <taxon>Bacteria</taxon>
        <taxon>Bacillati</taxon>
        <taxon>Saganbacteria</taxon>
    </lineage>
</organism>
<dbReference type="Pfam" id="PF01098">
    <property type="entry name" value="FTSW_RODA_SPOVE"/>
    <property type="match status" value="1"/>
</dbReference>
<evidence type="ECO:0000256" key="3">
    <source>
        <dbReference type="ARBA" id="ARBA00022960"/>
    </source>
</evidence>
<dbReference type="Proteomes" id="UP000808761">
    <property type="component" value="Unassembled WGS sequence"/>
</dbReference>
<comment type="caution">
    <text evidence="7">The sequence shown here is derived from an EMBL/GenBank/DDBJ whole genome shotgun (WGS) entry which is preliminary data.</text>
</comment>
<name>A0A9D6YV54_UNCSA</name>